<feature type="compositionally biased region" description="Basic residues" evidence="1">
    <location>
        <begin position="1040"/>
        <end position="1051"/>
    </location>
</feature>
<organism evidence="2 3">
    <name type="scientific">Dryococelus australis</name>
    <dbReference type="NCBI Taxonomy" id="614101"/>
    <lineage>
        <taxon>Eukaryota</taxon>
        <taxon>Metazoa</taxon>
        <taxon>Ecdysozoa</taxon>
        <taxon>Arthropoda</taxon>
        <taxon>Hexapoda</taxon>
        <taxon>Insecta</taxon>
        <taxon>Pterygota</taxon>
        <taxon>Neoptera</taxon>
        <taxon>Polyneoptera</taxon>
        <taxon>Phasmatodea</taxon>
        <taxon>Verophasmatodea</taxon>
        <taxon>Anareolatae</taxon>
        <taxon>Phasmatidae</taxon>
        <taxon>Eurycanthinae</taxon>
        <taxon>Dryococelus</taxon>
    </lineage>
</organism>
<feature type="region of interest" description="Disordered" evidence="1">
    <location>
        <begin position="975"/>
        <end position="1061"/>
    </location>
</feature>
<feature type="region of interest" description="Disordered" evidence="1">
    <location>
        <begin position="87"/>
        <end position="122"/>
    </location>
</feature>
<name>A0ABQ9HDZ4_9NEOP</name>
<comment type="caution">
    <text evidence="2">The sequence shown here is derived from an EMBL/GenBank/DDBJ whole genome shotgun (WGS) entry which is preliminary data.</text>
</comment>
<feature type="region of interest" description="Disordered" evidence="1">
    <location>
        <begin position="769"/>
        <end position="859"/>
    </location>
</feature>
<dbReference type="InterPro" id="IPR012334">
    <property type="entry name" value="Pectin_lyas_fold"/>
</dbReference>
<proteinExistence type="predicted"/>
<evidence type="ECO:0000256" key="1">
    <source>
        <dbReference type="SAM" id="MobiDB-lite"/>
    </source>
</evidence>
<feature type="compositionally biased region" description="Basic and acidic residues" evidence="1">
    <location>
        <begin position="1052"/>
        <end position="1061"/>
    </location>
</feature>
<sequence>MSSTHALDPVVQAPATSFKTLSLAVAIFLFPQVTTPFARNSANHPFSHSNSTAASWPTFARLHGRTSEVKRFGRLLTSRLCSSAVMKGRGKRGIPEKTLRPTTSSCKIPHMRKSQGWPRRGFNPHGGGMEAEARMRTQPPLKPHTSGPIVSLCAAWGVTNLPRSPLPRFQTFRHRMKQLFCRFRGNFRPSILENPLKLFSARWAAFGLSAFKMIPQMLNRIQIWAPRWSKKSFGVETTHEFLKQCACVTCPWFLSFSPSTTPILHREANAGVAHSRTNLRLKRPWIRRSYFHDSVKLYEVVDYKPGHVGRVPGSCDTIESFGENLEGKKRKSGRPEEEPSQSSPECEINVLANGCSGRRNRNNPEKTQQPLQLAGCCDSCWVFSGYSHLLKHGPRIRESSTYPALFLNPDKHSILSSRNTLLEDTSDWKTLGSFLSATLRPSLGSVTALKQQHVPLSPAPALVTLPRRLHYRLFTVNTQPSSSLLLNGFLGLPLARDIAVDHFTRLTCSPPIKANRVQSIPSRLTPGFSQVGTVPDDDAGRRVFSRISRFSPALAFGRCSILTSFHPHRLSKPRKESPKSLNSTQLRKWDMGRVDLGRGEASVEQQRNVIARESHRPKADVYHVSPHAETRHRPHRQPSGFTLTCARQRCSFAATDLQTCAGAGLQVRGSTGAGLQVRGSAGAGLQVRGSAGAGLQVRGSAGEGLQVRGSTGAGLQVRGSTGEGLQVRGSTGAGLQVRGSTGAGLQVRGSTGAGLQVRGSTGAGLQVRGSTGAGLQVHDSTGAGLQVHGSTGAGLQVHGSASEGLQVRGSASEGLKVRGSASEGLKVRGSASEGLKVRGSASEGLKVRGSASEGLKVRGSASEGLQVRGSVGFRVRGNTVRCLPLVDSFSSPLHSIAAPNSPRLYPDPPDPISLTLGRRRGHIPVQGFRLARVRSCDREKVALVRRGRSSGCSILCICSEPPSAYKELQNSKAGRCHFGEQSSPRQGKQRGEPTAREGGFAFNRRMAESRRRDKRRSTEGPTSHAKGQRIVGGGGEKKFNSHRKRGRKKRQESRNKEQVHS</sequence>
<evidence type="ECO:0000313" key="3">
    <source>
        <dbReference type="Proteomes" id="UP001159363"/>
    </source>
</evidence>
<feature type="region of interest" description="Disordered" evidence="1">
    <location>
        <begin position="704"/>
        <end position="757"/>
    </location>
</feature>
<keyword evidence="3" id="KW-1185">Reference proteome</keyword>
<dbReference type="Gene3D" id="2.160.20.10">
    <property type="entry name" value="Single-stranded right-handed beta-helix, Pectin lyase-like"/>
    <property type="match status" value="1"/>
</dbReference>
<feature type="region of interest" description="Disordered" evidence="1">
    <location>
        <begin position="325"/>
        <end position="344"/>
    </location>
</feature>
<gene>
    <name evidence="2" type="ORF">PR048_014204</name>
</gene>
<dbReference type="Proteomes" id="UP001159363">
    <property type="component" value="Chromosome 4"/>
</dbReference>
<protein>
    <submittedName>
        <fullName evidence="2">Uncharacterized protein</fullName>
    </submittedName>
</protein>
<evidence type="ECO:0000313" key="2">
    <source>
        <dbReference type="EMBL" id="KAJ8882396.1"/>
    </source>
</evidence>
<dbReference type="EMBL" id="JARBHB010000005">
    <property type="protein sequence ID" value="KAJ8882396.1"/>
    <property type="molecule type" value="Genomic_DNA"/>
</dbReference>
<accession>A0ABQ9HDZ4</accession>
<reference evidence="2 3" key="1">
    <citation type="submission" date="2023-02" db="EMBL/GenBank/DDBJ databases">
        <title>LHISI_Scaffold_Assembly.</title>
        <authorList>
            <person name="Stuart O.P."/>
            <person name="Cleave R."/>
            <person name="Magrath M.J.L."/>
            <person name="Mikheyev A.S."/>
        </authorList>
    </citation>
    <scope>NUCLEOTIDE SEQUENCE [LARGE SCALE GENOMIC DNA]</scope>
    <source>
        <strain evidence="2">Daus_M_001</strain>
        <tissue evidence="2">Leg muscle</tissue>
    </source>
</reference>